<dbReference type="RefSeq" id="WP_072300082.1">
    <property type="nucleotide sequence ID" value="NZ_FPIP01000004.1"/>
</dbReference>
<reference evidence="1 2" key="1">
    <citation type="submission" date="2016-11" db="EMBL/GenBank/DDBJ databases">
        <authorList>
            <person name="Jaros S."/>
            <person name="Januszkiewicz K."/>
            <person name="Wedrychowicz H."/>
        </authorList>
    </citation>
    <scope>NUCLEOTIDE SEQUENCE [LARGE SCALE GENOMIC DNA]</scope>
    <source>
        <strain evidence="1 2">YL228</strain>
    </source>
</reference>
<protein>
    <submittedName>
        <fullName evidence="1">Uncharacterized protein</fullName>
    </submittedName>
</protein>
<organism evidence="1 2">
    <name type="scientific">Ruminococcus flavefaciens</name>
    <dbReference type="NCBI Taxonomy" id="1265"/>
    <lineage>
        <taxon>Bacteria</taxon>
        <taxon>Bacillati</taxon>
        <taxon>Bacillota</taxon>
        <taxon>Clostridia</taxon>
        <taxon>Eubacteriales</taxon>
        <taxon>Oscillospiraceae</taxon>
        <taxon>Ruminococcus</taxon>
    </lineage>
</organism>
<sequence>MRDLDPVEKVLDGWNVDYEARYYIMQAVEKVVKADDYEQAVKIAAPIIEKSEEQIRLDTTREVNQNYLITKGVEITGLSPFITETIQDNGKELNRTNFIPYVTYNDPGSEDVKMLFNDINGSWFVRINNGPNKLVSRFVVEACLIVDASESGSCRALVVFLKGSTKPLIFWGGIITSTDLRKQTQFQKKGLAMRNRDFYHESFLRALSMCHNVFFLTLPSHAGWNNTPDGKRVFVSAENMIPILSDLFYDVKE</sequence>
<proteinExistence type="predicted"/>
<evidence type="ECO:0000313" key="1">
    <source>
        <dbReference type="EMBL" id="SFW32683.1"/>
    </source>
</evidence>
<dbReference type="Proteomes" id="UP000183461">
    <property type="component" value="Unassembled WGS sequence"/>
</dbReference>
<gene>
    <name evidence="1" type="ORF">SAMN02910280_1794</name>
</gene>
<dbReference type="EMBL" id="FPIP01000004">
    <property type="protein sequence ID" value="SFW32683.1"/>
    <property type="molecule type" value="Genomic_DNA"/>
</dbReference>
<evidence type="ECO:0000313" key="2">
    <source>
        <dbReference type="Proteomes" id="UP000183461"/>
    </source>
</evidence>
<dbReference type="AlphaFoldDB" id="A0A1K1NBF9"/>
<name>A0A1K1NBF9_RUMFL</name>
<accession>A0A1K1NBF9</accession>